<accession>A0A7C5HJC9</accession>
<dbReference type="Gene3D" id="3.40.50.300">
    <property type="entry name" value="P-loop containing nucleotide triphosphate hydrolases"/>
    <property type="match status" value="1"/>
</dbReference>
<dbReference type="Pfam" id="PF00005">
    <property type="entry name" value="ABC_tran"/>
    <property type="match status" value="1"/>
</dbReference>
<dbReference type="InterPro" id="IPR003593">
    <property type="entry name" value="AAA+_ATPase"/>
</dbReference>
<proteinExistence type="predicted"/>
<dbReference type="Proteomes" id="UP000886110">
    <property type="component" value="Unassembled WGS sequence"/>
</dbReference>
<reference evidence="5" key="1">
    <citation type="journal article" date="2020" name="mSystems">
        <title>Genome- and Community-Level Interaction Insights into Carbon Utilization and Element Cycling Functions of Hydrothermarchaeota in Hydrothermal Sediment.</title>
        <authorList>
            <person name="Zhou Z."/>
            <person name="Liu Y."/>
            <person name="Xu W."/>
            <person name="Pan J."/>
            <person name="Luo Z.H."/>
            <person name="Li M."/>
        </authorList>
    </citation>
    <scope>NUCLEOTIDE SEQUENCE [LARGE SCALE GENOMIC DNA]</scope>
    <source>
        <strain evidence="5">HyVt-74</strain>
    </source>
</reference>
<gene>
    <name evidence="5" type="ORF">ENL19_01345</name>
</gene>
<comment type="caution">
    <text evidence="5">The sequence shown here is derived from an EMBL/GenBank/DDBJ whole genome shotgun (WGS) entry which is preliminary data.</text>
</comment>
<dbReference type="GO" id="GO:0005524">
    <property type="term" value="F:ATP binding"/>
    <property type="evidence" value="ECO:0007669"/>
    <property type="project" value="UniProtKB-KW"/>
</dbReference>
<organism evidence="5">
    <name type="scientific">candidate division WOR-3 bacterium</name>
    <dbReference type="NCBI Taxonomy" id="2052148"/>
    <lineage>
        <taxon>Bacteria</taxon>
        <taxon>Bacteria division WOR-3</taxon>
    </lineage>
</organism>
<evidence type="ECO:0000259" key="4">
    <source>
        <dbReference type="PROSITE" id="PS50893"/>
    </source>
</evidence>
<dbReference type="GO" id="GO:0016887">
    <property type="term" value="F:ATP hydrolysis activity"/>
    <property type="evidence" value="ECO:0007669"/>
    <property type="project" value="InterPro"/>
</dbReference>
<dbReference type="EMBL" id="DRTB01000095">
    <property type="protein sequence ID" value="HHE04689.1"/>
    <property type="molecule type" value="Genomic_DNA"/>
</dbReference>
<evidence type="ECO:0000256" key="3">
    <source>
        <dbReference type="ARBA" id="ARBA00022840"/>
    </source>
</evidence>
<dbReference type="FunFam" id="3.40.50.300:FF:000134">
    <property type="entry name" value="Iron-enterobactin ABC transporter ATP-binding protein"/>
    <property type="match status" value="1"/>
</dbReference>
<dbReference type="CDD" id="cd03235">
    <property type="entry name" value="ABC_Metallic_Cations"/>
    <property type="match status" value="1"/>
</dbReference>
<dbReference type="SMART" id="SM00382">
    <property type="entry name" value="AAA"/>
    <property type="match status" value="1"/>
</dbReference>
<dbReference type="InterPro" id="IPR050153">
    <property type="entry name" value="Metal_Ion_Import_ABC"/>
</dbReference>
<feature type="domain" description="ABC transporter" evidence="4">
    <location>
        <begin position="5"/>
        <end position="238"/>
    </location>
</feature>
<protein>
    <submittedName>
        <fullName evidence="5">Metal ABC transporter ATP-binding protein</fullName>
    </submittedName>
</protein>
<dbReference type="InterPro" id="IPR017871">
    <property type="entry name" value="ABC_transporter-like_CS"/>
</dbReference>
<evidence type="ECO:0000256" key="2">
    <source>
        <dbReference type="ARBA" id="ARBA00022741"/>
    </source>
</evidence>
<dbReference type="SUPFAM" id="SSF52540">
    <property type="entry name" value="P-loop containing nucleoside triphosphate hydrolases"/>
    <property type="match status" value="1"/>
</dbReference>
<dbReference type="InterPro" id="IPR027417">
    <property type="entry name" value="P-loop_NTPase"/>
</dbReference>
<keyword evidence="3 5" id="KW-0067">ATP-binding</keyword>
<evidence type="ECO:0000256" key="1">
    <source>
        <dbReference type="ARBA" id="ARBA00022448"/>
    </source>
</evidence>
<sequence>MDSLIEIKDVTAGYGRKVAIENITLSIKKEEFVGIIGPNGSGKTTLLKVIMGTLKPFKGSVSVLGTSPEKILKKIGFVPQFFNDDPFQPFITLEVVLFGLYPVLGPFKRVRKKETEMCMEALRQVGMEEMAREPFGHLSGGQMRRVMIARAIVSKPEILILDEPTSGLDVESQRRVISLLAELQDRLHLTVLLVTHNINQVVQYISTVIYIKRKLYAVGKPEKVLSKKVLSSLYGANVDIFKRKGQICVMIEDTHA</sequence>
<dbReference type="PROSITE" id="PS50893">
    <property type="entry name" value="ABC_TRANSPORTER_2"/>
    <property type="match status" value="1"/>
</dbReference>
<dbReference type="PANTHER" id="PTHR42734">
    <property type="entry name" value="METAL TRANSPORT SYSTEM ATP-BINDING PROTEIN TM_0124-RELATED"/>
    <property type="match status" value="1"/>
</dbReference>
<dbReference type="AlphaFoldDB" id="A0A7C5HJC9"/>
<name>A0A7C5HJC9_UNCW3</name>
<keyword evidence="2" id="KW-0547">Nucleotide-binding</keyword>
<keyword evidence="1" id="KW-0813">Transport</keyword>
<dbReference type="PROSITE" id="PS00211">
    <property type="entry name" value="ABC_TRANSPORTER_1"/>
    <property type="match status" value="1"/>
</dbReference>
<evidence type="ECO:0000313" key="5">
    <source>
        <dbReference type="EMBL" id="HHE04689.1"/>
    </source>
</evidence>
<dbReference type="InterPro" id="IPR003439">
    <property type="entry name" value="ABC_transporter-like_ATP-bd"/>
</dbReference>